<evidence type="ECO:0000256" key="6">
    <source>
        <dbReference type="SAM" id="Phobius"/>
    </source>
</evidence>
<dbReference type="Gene3D" id="2.60.40.10">
    <property type="entry name" value="Immunoglobulins"/>
    <property type="match status" value="2"/>
</dbReference>
<keyword evidence="3 6" id="KW-0472">Membrane</keyword>
<dbReference type="SUPFAM" id="SSF48726">
    <property type="entry name" value="Immunoglobulin"/>
    <property type="match status" value="2"/>
</dbReference>
<dbReference type="OrthoDB" id="9427418at2759"/>
<dbReference type="PROSITE" id="PS50835">
    <property type="entry name" value="IG_LIKE"/>
    <property type="match status" value="1"/>
</dbReference>
<evidence type="ECO:0000256" key="7">
    <source>
        <dbReference type="SAM" id="SignalP"/>
    </source>
</evidence>
<evidence type="ECO:0000313" key="10">
    <source>
        <dbReference type="Proteomes" id="UP000579812"/>
    </source>
</evidence>
<comment type="caution">
    <text evidence="9">The sequence shown here is derived from an EMBL/GenBank/DDBJ whole genome shotgun (WGS) entry which is preliminary data.</text>
</comment>
<feature type="compositionally biased region" description="Basic and acidic residues" evidence="5">
    <location>
        <begin position="657"/>
        <end position="694"/>
    </location>
</feature>
<keyword evidence="2 7" id="KW-0732">Signal</keyword>
<proteinExistence type="predicted"/>
<dbReference type="InterPro" id="IPR007110">
    <property type="entry name" value="Ig-like_dom"/>
</dbReference>
<feature type="compositionally biased region" description="Polar residues" evidence="5">
    <location>
        <begin position="622"/>
        <end position="636"/>
    </location>
</feature>
<evidence type="ECO:0000256" key="4">
    <source>
        <dbReference type="ARBA" id="ARBA00023180"/>
    </source>
</evidence>
<feature type="compositionally biased region" description="Polar residues" evidence="5">
    <location>
        <begin position="557"/>
        <end position="577"/>
    </location>
</feature>
<keyword evidence="4" id="KW-0325">Glycoprotein</keyword>
<evidence type="ECO:0000256" key="5">
    <source>
        <dbReference type="SAM" id="MobiDB-lite"/>
    </source>
</evidence>
<accession>A0A7J6CQ08</accession>
<comment type="subcellular location">
    <subcellularLocation>
        <location evidence="1">Membrane</location>
    </subcellularLocation>
</comment>
<dbReference type="GO" id="GO:0016020">
    <property type="term" value="C:membrane"/>
    <property type="evidence" value="ECO:0007669"/>
    <property type="project" value="UniProtKB-SubCell"/>
</dbReference>
<dbReference type="InterPro" id="IPR036179">
    <property type="entry name" value="Ig-like_dom_sf"/>
</dbReference>
<gene>
    <name evidence="9" type="ORF">G5714_010379</name>
</gene>
<feature type="compositionally biased region" description="Basic and acidic residues" evidence="5">
    <location>
        <begin position="504"/>
        <end position="525"/>
    </location>
</feature>
<keyword evidence="6" id="KW-0812">Transmembrane</keyword>
<dbReference type="PANTHER" id="PTHR12080">
    <property type="entry name" value="SIGNALING LYMPHOCYTIC ACTIVATION MOLECULE"/>
    <property type="match status" value="1"/>
</dbReference>
<keyword evidence="6" id="KW-1133">Transmembrane helix</keyword>
<feature type="compositionally biased region" description="Basic and acidic residues" evidence="5">
    <location>
        <begin position="545"/>
        <end position="556"/>
    </location>
</feature>
<organism evidence="9 10">
    <name type="scientific">Onychostoma macrolepis</name>
    <dbReference type="NCBI Taxonomy" id="369639"/>
    <lineage>
        <taxon>Eukaryota</taxon>
        <taxon>Metazoa</taxon>
        <taxon>Chordata</taxon>
        <taxon>Craniata</taxon>
        <taxon>Vertebrata</taxon>
        <taxon>Euteleostomi</taxon>
        <taxon>Actinopterygii</taxon>
        <taxon>Neopterygii</taxon>
        <taxon>Teleostei</taxon>
        <taxon>Ostariophysi</taxon>
        <taxon>Cypriniformes</taxon>
        <taxon>Cyprinidae</taxon>
        <taxon>Acrossocheilinae</taxon>
        <taxon>Onychostoma</taxon>
    </lineage>
</organism>
<dbReference type="InterPro" id="IPR013783">
    <property type="entry name" value="Ig-like_fold"/>
</dbReference>
<feature type="domain" description="Ig-like" evidence="8">
    <location>
        <begin position="118"/>
        <end position="192"/>
    </location>
</feature>
<dbReference type="AlphaFoldDB" id="A0A7J6CQ08"/>
<feature type="region of interest" description="Disordered" evidence="5">
    <location>
        <begin position="286"/>
        <end position="737"/>
    </location>
</feature>
<evidence type="ECO:0000259" key="8">
    <source>
        <dbReference type="PROSITE" id="PS50835"/>
    </source>
</evidence>
<feature type="compositionally biased region" description="Basic and acidic residues" evidence="5">
    <location>
        <begin position="721"/>
        <end position="737"/>
    </location>
</feature>
<feature type="transmembrane region" description="Helical" evidence="6">
    <location>
        <begin position="197"/>
        <end position="230"/>
    </location>
</feature>
<feature type="compositionally biased region" description="Basic and acidic residues" evidence="5">
    <location>
        <begin position="332"/>
        <end position="342"/>
    </location>
</feature>
<evidence type="ECO:0000256" key="1">
    <source>
        <dbReference type="ARBA" id="ARBA00004370"/>
    </source>
</evidence>
<dbReference type="PANTHER" id="PTHR12080:SF134">
    <property type="entry name" value="CD48 ANTIGEN"/>
    <property type="match status" value="1"/>
</dbReference>
<feature type="compositionally biased region" description="Basic and acidic residues" evidence="5">
    <location>
        <begin position="476"/>
        <end position="487"/>
    </location>
</feature>
<dbReference type="EMBL" id="JAAMOB010000009">
    <property type="protein sequence ID" value="KAF4109306.1"/>
    <property type="molecule type" value="Genomic_DNA"/>
</dbReference>
<feature type="chain" id="PRO_5029702855" description="Ig-like domain-containing protein" evidence="7">
    <location>
        <begin position="23"/>
        <end position="737"/>
    </location>
</feature>
<name>A0A7J6CQ08_9TELE</name>
<protein>
    <recommendedName>
        <fullName evidence="8">Ig-like domain-containing protein</fullName>
    </recommendedName>
</protein>
<sequence length="737" mass="83416">MAVMKFLVYVTCFFLSQDLVFCDDYGESGNKITLTPSIRGNPEEILWTHNGNKVLEYDGSEVAKYGSFKDRVDVDFETGQLTIRKLNSQDSGKYQSEIWINRKVQISRHTLTVLDALPEPQVTCELNETSNLKKLSCSVESQTRPSYEWSGPDIKHSGPTLLVKEQEENRNSVYTCTVKNKAGSRTTDFTLQDCDTVWFAGGVSLAVLVPVLIVILLLIILLAVLALYLYRRKKQKLGKSGLKTMDLENGECNSLLRNLPMEAMPGSFEATLPCHIRLTAPKESIADKKWDQDSESENAGETCEGQKLLKESPQSAITEENKDDTGNTNEGELYKNEKNRENADEEEENTNSKADETDTEVESQHSLQAQEEMEKSQILKNESEDEEESPQEQIETLGEQDTKDAETNEDDQKPEEKKEKEEENKETDSLNTAEEELEKNQNISENADEAEENTNSKADETDTEVESQNSLQAQEEMEKSQILKNESEDKEESPQEQIETLGEQDTKDAETNEDDQKPEEKKEKEEENEEIDSLNTVDTGNVAEQLHKNDKSRLNENGDQSIEQQNKSLCTSVNENNQRSEGEKEEEEKTEKKNHEGTGRLHTAEPFNPPLHSEAPSDPVDSPSNLYITVPSSNLNMELENKQAAFFPQEEDDDGEQTDKSSESEHGMKEKKDGPEIKETKNKLLKECDVKNSDPDNTNNDVSVPEDKKAETETNSFSKHAMKEDHSSEIREQYLNK</sequence>
<dbReference type="Proteomes" id="UP000579812">
    <property type="component" value="Unassembled WGS sequence"/>
</dbReference>
<reference evidence="9 10" key="1">
    <citation type="submission" date="2020-04" db="EMBL/GenBank/DDBJ databases">
        <title>Chromosome-level genome assembly of a cyprinid fish Onychostoma macrolepis by integration of Nanopore Sequencing, Bionano and Hi-C technology.</title>
        <authorList>
            <person name="Wang D."/>
        </authorList>
    </citation>
    <scope>NUCLEOTIDE SEQUENCE [LARGE SCALE GENOMIC DNA]</scope>
    <source>
        <strain evidence="9">SWU-2019</strain>
        <tissue evidence="9">Muscle</tissue>
    </source>
</reference>
<evidence type="ECO:0000256" key="3">
    <source>
        <dbReference type="ARBA" id="ARBA00023136"/>
    </source>
</evidence>
<evidence type="ECO:0000313" key="9">
    <source>
        <dbReference type="EMBL" id="KAF4109306.1"/>
    </source>
</evidence>
<keyword evidence="10" id="KW-1185">Reference proteome</keyword>
<feature type="compositionally biased region" description="Basic and acidic residues" evidence="5">
    <location>
        <begin position="400"/>
        <end position="428"/>
    </location>
</feature>
<feature type="signal peptide" evidence="7">
    <location>
        <begin position="1"/>
        <end position="22"/>
    </location>
</feature>
<evidence type="ECO:0000256" key="2">
    <source>
        <dbReference type="ARBA" id="ARBA00022729"/>
    </source>
</evidence>
<feature type="compositionally biased region" description="Basic and acidic residues" evidence="5">
    <location>
        <begin position="578"/>
        <end position="603"/>
    </location>
</feature>
<dbReference type="InterPro" id="IPR015631">
    <property type="entry name" value="CD2/SLAM_rcpt"/>
</dbReference>